<organism evidence="1 2">
    <name type="scientific">Batillaria attramentaria</name>
    <dbReference type="NCBI Taxonomy" id="370345"/>
    <lineage>
        <taxon>Eukaryota</taxon>
        <taxon>Metazoa</taxon>
        <taxon>Spiralia</taxon>
        <taxon>Lophotrochozoa</taxon>
        <taxon>Mollusca</taxon>
        <taxon>Gastropoda</taxon>
        <taxon>Caenogastropoda</taxon>
        <taxon>Sorbeoconcha</taxon>
        <taxon>Cerithioidea</taxon>
        <taxon>Batillariidae</taxon>
        <taxon>Batillaria</taxon>
    </lineage>
</organism>
<proteinExistence type="predicted"/>
<accession>A0ABD0JGW5</accession>
<reference evidence="1 2" key="1">
    <citation type="journal article" date="2023" name="Sci. Data">
        <title>Genome assembly of the Korean intertidal mud-creeper Batillaria attramentaria.</title>
        <authorList>
            <person name="Patra A.K."/>
            <person name="Ho P.T."/>
            <person name="Jun S."/>
            <person name="Lee S.J."/>
            <person name="Kim Y."/>
            <person name="Won Y.J."/>
        </authorList>
    </citation>
    <scope>NUCLEOTIDE SEQUENCE [LARGE SCALE GENOMIC DNA]</scope>
    <source>
        <strain evidence="1">Wonlab-2016</strain>
    </source>
</reference>
<evidence type="ECO:0000313" key="1">
    <source>
        <dbReference type="EMBL" id="KAK7474048.1"/>
    </source>
</evidence>
<dbReference type="AlphaFoldDB" id="A0ABD0JGW5"/>
<comment type="caution">
    <text evidence="1">The sequence shown here is derived from an EMBL/GenBank/DDBJ whole genome shotgun (WGS) entry which is preliminary data.</text>
</comment>
<dbReference type="EMBL" id="JACVVK020000449">
    <property type="protein sequence ID" value="KAK7474048.1"/>
    <property type="molecule type" value="Genomic_DNA"/>
</dbReference>
<protein>
    <submittedName>
        <fullName evidence="1">Uncharacterized protein</fullName>
    </submittedName>
</protein>
<dbReference type="Proteomes" id="UP001519460">
    <property type="component" value="Unassembled WGS sequence"/>
</dbReference>
<keyword evidence="2" id="KW-1185">Reference proteome</keyword>
<name>A0ABD0JGW5_9CAEN</name>
<sequence>MAQGYAYVGLVDTSKQTSAQSKPVKGQETRTLYLELSSFLDSCTRSRLREDFTSLERAGRARQVKISAFMKEQERIMGYVSPHATAAIASSRKVRGKVDSAFRA</sequence>
<evidence type="ECO:0000313" key="2">
    <source>
        <dbReference type="Proteomes" id="UP001519460"/>
    </source>
</evidence>
<gene>
    <name evidence="1" type="ORF">BaRGS_00034711</name>
</gene>